<evidence type="ECO:0000313" key="18">
    <source>
        <dbReference type="Proteomes" id="UP000289660"/>
    </source>
</evidence>
<evidence type="ECO:0000256" key="10">
    <source>
        <dbReference type="ARBA" id="ARBA00022679"/>
    </source>
</evidence>
<comment type="similarity">
    <text evidence="4 15">Belongs to the ATP phosphoribosyltransferase family. Short subfamily.</text>
</comment>
<evidence type="ECO:0000256" key="13">
    <source>
        <dbReference type="ARBA" id="ARBA00023102"/>
    </source>
</evidence>
<dbReference type="Proteomes" id="UP000289660">
    <property type="component" value="Unassembled WGS sequence"/>
</dbReference>
<evidence type="ECO:0000256" key="14">
    <source>
        <dbReference type="ARBA" id="ARBA00024861"/>
    </source>
</evidence>
<dbReference type="SUPFAM" id="SSF53850">
    <property type="entry name" value="Periplasmic binding protein-like II"/>
    <property type="match status" value="1"/>
</dbReference>
<keyword evidence="9 15" id="KW-0328">Glycosyltransferase</keyword>
<evidence type="ECO:0000313" key="17">
    <source>
        <dbReference type="EMBL" id="GCE62628.1"/>
    </source>
</evidence>
<dbReference type="PROSITE" id="PS01316">
    <property type="entry name" value="ATP_P_PHORIBOSYLTR"/>
    <property type="match status" value="1"/>
</dbReference>
<comment type="subcellular location">
    <subcellularLocation>
        <location evidence="2 15">Cytoplasm</location>
    </subcellularLocation>
</comment>
<evidence type="ECO:0000256" key="6">
    <source>
        <dbReference type="ARBA" id="ARBA00020998"/>
    </source>
</evidence>
<evidence type="ECO:0000256" key="2">
    <source>
        <dbReference type="ARBA" id="ARBA00004496"/>
    </source>
</evidence>
<dbReference type="GO" id="GO:0000105">
    <property type="term" value="P:L-histidine biosynthetic process"/>
    <property type="evidence" value="ECO:0007669"/>
    <property type="project" value="UniProtKB-UniRule"/>
</dbReference>
<sequence>MILAVRRQDSGFRIQESGDYFLFILPTPYTPHPTPHTPHPTPQFIIPSMLTIALPKGALLNESIQIFQKIGLDFSAFLDSKNRQLQITDPTNQAKALLVRATDVPVYVEYGQAQLGIAGYDILLEKSPDVANLIDLKFGYCRMSVAVPADSPYQSPLDIPHHGKVASKFVNCAKDYFRRLDIPVEIIPLYGSVELGPITGMSEAIVDLVSTGRTLRENGLVEIDELFASSARLIAHPLSYRLNRDQIYNWVEKLSLTNQRPPY</sequence>
<dbReference type="Pfam" id="PF01634">
    <property type="entry name" value="HisG"/>
    <property type="match status" value="1"/>
</dbReference>
<keyword evidence="7 15" id="KW-0963">Cytoplasm</keyword>
<comment type="caution">
    <text evidence="17">The sequence shown here is derived from an EMBL/GenBank/DDBJ whole genome shotgun (WGS) entry which is preliminary data.</text>
</comment>
<accession>A0A402DKE6</accession>
<evidence type="ECO:0000256" key="4">
    <source>
        <dbReference type="ARBA" id="ARBA00009489"/>
    </source>
</evidence>
<evidence type="ECO:0000256" key="3">
    <source>
        <dbReference type="ARBA" id="ARBA00004667"/>
    </source>
</evidence>
<evidence type="ECO:0000256" key="8">
    <source>
        <dbReference type="ARBA" id="ARBA00022605"/>
    </source>
</evidence>
<reference evidence="18" key="1">
    <citation type="submission" date="2018-12" db="EMBL/GenBank/DDBJ databases">
        <title>Genome sequence of Microcystis aeruginosa NIES-4285.</title>
        <authorList>
            <person name="Tanabe Y."/>
        </authorList>
    </citation>
    <scope>NUCLEOTIDE SEQUENCE [LARGE SCALE GENOMIC DNA]</scope>
    <source>
        <strain evidence="18">NIES-4285</strain>
    </source>
</reference>
<dbReference type="PANTHER" id="PTHR21403">
    <property type="entry name" value="ATP PHOSPHORIBOSYLTRANSFERASE ATP-PRTASE"/>
    <property type="match status" value="1"/>
</dbReference>
<evidence type="ECO:0000256" key="1">
    <source>
        <dbReference type="ARBA" id="ARBA00000915"/>
    </source>
</evidence>
<dbReference type="UniPathway" id="UPA00031">
    <property type="reaction ID" value="UER00006"/>
</dbReference>
<evidence type="ECO:0000259" key="16">
    <source>
        <dbReference type="Pfam" id="PF01634"/>
    </source>
</evidence>
<dbReference type="NCBIfam" id="TIGR00070">
    <property type="entry name" value="hisG"/>
    <property type="match status" value="1"/>
</dbReference>
<dbReference type="EMBL" id="BIFY01000159">
    <property type="protein sequence ID" value="GCE62628.1"/>
    <property type="molecule type" value="Genomic_DNA"/>
</dbReference>
<gene>
    <name evidence="15 17" type="primary">hisG</name>
    <name evidence="17" type="ORF">MiAbB_04577</name>
</gene>
<protein>
    <recommendedName>
        <fullName evidence="6 15">ATP phosphoribosyltransferase</fullName>
        <shortName evidence="15">ATP-PRT</shortName>
        <shortName evidence="15">ATP-PRTase</shortName>
        <ecNumber evidence="5 15">2.4.2.17</ecNumber>
    </recommendedName>
</protein>
<proteinExistence type="inferred from homology"/>
<evidence type="ECO:0000256" key="12">
    <source>
        <dbReference type="ARBA" id="ARBA00022840"/>
    </source>
</evidence>
<keyword evidence="12 15" id="KW-0067">ATP-binding</keyword>
<dbReference type="GO" id="GO:0005524">
    <property type="term" value="F:ATP binding"/>
    <property type="evidence" value="ECO:0007669"/>
    <property type="project" value="UniProtKB-KW"/>
</dbReference>
<dbReference type="AlphaFoldDB" id="A0A402DKE6"/>
<dbReference type="InterPro" id="IPR001348">
    <property type="entry name" value="ATP_PRibTrfase_HisG"/>
</dbReference>
<dbReference type="HAMAP" id="MF_01018">
    <property type="entry name" value="HisG_Short"/>
    <property type="match status" value="1"/>
</dbReference>
<dbReference type="GO" id="GO:0005737">
    <property type="term" value="C:cytoplasm"/>
    <property type="evidence" value="ECO:0007669"/>
    <property type="project" value="UniProtKB-SubCell"/>
</dbReference>
<dbReference type="PANTHER" id="PTHR21403:SF8">
    <property type="entry name" value="ATP PHOSPHORIBOSYLTRANSFERASE"/>
    <property type="match status" value="1"/>
</dbReference>
<evidence type="ECO:0000256" key="7">
    <source>
        <dbReference type="ARBA" id="ARBA00022490"/>
    </source>
</evidence>
<evidence type="ECO:0000256" key="9">
    <source>
        <dbReference type="ARBA" id="ARBA00022676"/>
    </source>
</evidence>
<dbReference type="InterPro" id="IPR013820">
    <property type="entry name" value="ATP_PRibTrfase_cat"/>
</dbReference>
<dbReference type="EC" id="2.4.2.17" evidence="5 15"/>
<comment type="catalytic activity">
    <reaction evidence="1 15">
        <text>1-(5-phospho-beta-D-ribosyl)-ATP + diphosphate = 5-phospho-alpha-D-ribose 1-diphosphate + ATP</text>
        <dbReference type="Rhea" id="RHEA:18473"/>
        <dbReference type="ChEBI" id="CHEBI:30616"/>
        <dbReference type="ChEBI" id="CHEBI:33019"/>
        <dbReference type="ChEBI" id="CHEBI:58017"/>
        <dbReference type="ChEBI" id="CHEBI:73183"/>
        <dbReference type="EC" id="2.4.2.17"/>
    </reaction>
</comment>
<dbReference type="GO" id="GO:0003879">
    <property type="term" value="F:ATP phosphoribosyltransferase activity"/>
    <property type="evidence" value="ECO:0007669"/>
    <property type="project" value="UniProtKB-UniRule"/>
</dbReference>
<comment type="function">
    <text evidence="14 15">Catalyzes the condensation of ATP and 5-phosphoribose 1-diphosphate to form N'-(5'-phosphoribosyl)-ATP (PR-ATP). Has a crucial role in the pathway because the rate of histidine biosynthesis seems to be controlled primarily by regulation of HisG enzymatic activity.</text>
</comment>
<dbReference type="InterPro" id="IPR018198">
    <property type="entry name" value="ATP_PRibTrfase_CS"/>
</dbReference>
<keyword evidence="8 15" id="KW-0028">Amino-acid biosynthesis</keyword>
<dbReference type="CDD" id="cd13595">
    <property type="entry name" value="PBP2_HisGs"/>
    <property type="match status" value="1"/>
</dbReference>
<name>A0A402DKE6_MICAE</name>
<comment type="domain">
    <text evidence="15">Lacks the C-terminal regulatory region which is replaced by HisZ.</text>
</comment>
<dbReference type="InterPro" id="IPR024893">
    <property type="entry name" value="ATP_PRibTrfase_HisG_short"/>
</dbReference>
<dbReference type="Gene3D" id="3.40.190.10">
    <property type="entry name" value="Periplasmic binding protein-like II"/>
    <property type="match status" value="2"/>
</dbReference>
<comment type="subunit">
    <text evidence="15">Heteromultimer composed of HisG and HisZ subunits.</text>
</comment>
<comment type="pathway">
    <text evidence="3 15">Amino-acid biosynthesis; L-histidine biosynthesis; L-histidine from 5-phospho-alpha-D-ribose 1-diphosphate: step 1/9.</text>
</comment>
<organism evidence="17 18">
    <name type="scientific">Microcystis aeruginosa NIES-4285</name>
    <dbReference type="NCBI Taxonomy" id="2497681"/>
    <lineage>
        <taxon>Bacteria</taxon>
        <taxon>Bacillati</taxon>
        <taxon>Cyanobacteriota</taxon>
        <taxon>Cyanophyceae</taxon>
        <taxon>Oscillatoriophycideae</taxon>
        <taxon>Chroococcales</taxon>
        <taxon>Microcystaceae</taxon>
        <taxon>Microcystis</taxon>
    </lineage>
</organism>
<evidence type="ECO:0000256" key="15">
    <source>
        <dbReference type="HAMAP-Rule" id="MF_01018"/>
    </source>
</evidence>
<feature type="domain" description="ATP phosphoribosyltransferase catalytic" evidence="16">
    <location>
        <begin position="100"/>
        <end position="254"/>
    </location>
</feature>
<evidence type="ECO:0000256" key="11">
    <source>
        <dbReference type="ARBA" id="ARBA00022741"/>
    </source>
</evidence>
<keyword evidence="10 15" id="KW-0808">Transferase</keyword>
<dbReference type="FunFam" id="3.40.190.10:FF:000008">
    <property type="entry name" value="ATP phosphoribosyltransferase"/>
    <property type="match status" value="1"/>
</dbReference>
<keyword evidence="11 15" id="KW-0547">Nucleotide-binding</keyword>
<keyword evidence="13 15" id="KW-0368">Histidine biosynthesis</keyword>
<evidence type="ECO:0000256" key="5">
    <source>
        <dbReference type="ARBA" id="ARBA00011946"/>
    </source>
</evidence>